<evidence type="ECO:0000256" key="1">
    <source>
        <dbReference type="ARBA" id="ARBA00004651"/>
    </source>
</evidence>
<accession>A0A975AIN1</accession>
<feature type="transmembrane region" description="Helical" evidence="6">
    <location>
        <begin position="149"/>
        <end position="171"/>
    </location>
</feature>
<feature type="transmembrane region" description="Helical" evidence="6">
    <location>
        <begin position="20"/>
        <end position="39"/>
    </location>
</feature>
<feature type="transmembrane region" description="Helical" evidence="6">
    <location>
        <begin position="199"/>
        <end position="219"/>
    </location>
</feature>
<evidence type="ECO:0000313" key="9">
    <source>
        <dbReference type="Proteomes" id="UP000663499"/>
    </source>
</evidence>
<feature type="transmembrane region" description="Helical" evidence="6">
    <location>
        <begin position="225"/>
        <end position="246"/>
    </location>
</feature>
<protein>
    <submittedName>
        <fullName evidence="8">ABC transporter permease</fullName>
    </submittedName>
</protein>
<feature type="domain" description="ABC-2 type transporter transmembrane" evidence="7">
    <location>
        <begin position="25"/>
        <end position="325"/>
    </location>
</feature>
<feature type="transmembrane region" description="Helical" evidence="6">
    <location>
        <begin position="307"/>
        <end position="325"/>
    </location>
</feature>
<dbReference type="InterPro" id="IPR051449">
    <property type="entry name" value="ABC-2_transporter_component"/>
</dbReference>
<dbReference type="Proteomes" id="UP000663499">
    <property type="component" value="Chromosome"/>
</dbReference>
<dbReference type="PANTHER" id="PTHR30294">
    <property type="entry name" value="MEMBRANE COMPONENT OF ABC TRANSPORTER YHHJ-RELATED"/>
    <property type="match status" value="1"/>
</dbReference>
<keyword evidence="9" id="KW-1185">Reference proteome</keyword>
<dbReference type="RefSeq" id="WP_207300185.1">
    <property type="nucleotide sequence ID" value="NZ_CP071444.1"/>
</dbReference>
<name>A0A975AIN1_9FIRM</name>
<evidence type="ECO:0000256" key="3">
    <source>
        <dbReference type="ARBA" id="ARBA00022692"/>
    </source>
</evidence>
<proteinExistence type="predicted"/>
<evidence type="ECO:0000259" key="7">
    <source>
        <dbReference type="Pfam" id="PF12698"/>
    </source>
</evidence>
<dbReference type="GO" id="GO:0005886">
    <property type="term" value="C:plasma membrane"/>
    <property type="evidence" value="ECO:0007669"/>
    <property type="project" value="UniProtKB-SubCell"/>
</dbReference>
<keyword evidence="5 6" id="KW-0472">Membrane</keyword>
<dbReference type="PANTHER" id="PTHR30294:SF29">
    <property type="entry name" value="MULTIDRUG ABC TRANSPORTER PERMEASE YBHS-RELATED"/>
    <property type="match status" value="1"/>
</dbReference>
<sequence>MKKILAIVRRDVKSGTRDWLILYLSIAPILFALVIKALIPGVESSTLNVVLLEDVDKELSGYVENYAEVEYVDSMEAMEERVLRMDDIYGVTEGESEVYRIIRQGNEVGDTHEVLSMLLDQLAYEEPVEMPVDVRFSDVGWEMSPLKLYGGNMIILFTTVLGGMLILLNLVEEKMSNTISAVNVSPVTRVEFVIGKGMLGFLLALLGSLAVVWILNFGAIRYDMLLVSLISIAFISVIIGFSIGVVHNEPIAAIASMKVTFVPVLASVFGAMYLPDKWQFVLYWSPFYWAYDSIRDILLQTADWPQVLRNSLLILVLTSLVFLALRKRISQGLR</sequence>
<comment type="subcellular location">
    <subcellularLocation>
        <location evidence="1">Cell membrane</location>
        <topology evidence="1">Multi-pass membrane protein</topology>
    </subcellularLocation>
</comment>
<dbReference type="EMBL" id="CP071444">
    <property type="protein sequence ID" value="QSX08844.1"/>
    <property type="molecule type" value="Genomic_DNA"/>
</dbReference>
<gene>
    <name evidence="8" type="ORF">J0B03_01800</name>
</gene>
<evidence type="ECO:0000256" key="4">
    <source>
        <dbReference type="ARBA" id="ARBA00022989"/>
    </source>
</evidence>
<evidence type="ECO:0000256" key="2">
    <source>
        <dbReference type="ARBA" id="ARBA00022475"/>
    </source>
</evidence>
<keyword evidence="4 6" id="KW-1133">Transmembrane helix</keyword>
<dbReference type="AlphaFoldDB" id="A0A975AIN1"/>
<evidence type="ECO:0000256" key="5">
    <source>
        <dbReference type="ARBA" id="ARBA00023136"/>
    </source>
</evidence>
<dbReference type="Pfam" id="PF12698">
    <property type="entry name" value="ABC2_membrane_3"/>
    <property type="match status" value="1"/>
</dbReference>
<feature type="transmembrane region" description="Helical" evidence="6">
    <location>
        <begin position="253"/>
        <end position="274"/>
    </location>
</feature>
<reference evidence="8" key="1">
    <citation type="submission" date="2021-03" db="EMBL/GenBank/DDBJ databases">
        <title>Alkalibacter marinus sp. nov., isolated from tidal flat sediment.</title>
        <authorList>
            <person name="Namirimu T."/>
            <person name="Yang J.-A."/>
            <person name="Yang S.-H."/>
            <person name="Kim Y.-J."/>
            <person name="Kwon K.K."/>
        </authorList>
    </citation>
    <scope>NUCLEOTIDE SEQUENCE</scope>
    <source>
        <strain evidence="8">ES005</strain>
    </source>
</reference>
<dbReference type="GO" id="GO:0140359">
    <property type="term" value="F:ABC-type transporter activity"/>
    <property type="evidence" value="ECO:0007669"/>
    <property type="project" value="InterPro"/>
</dbReference>
<keyword evidence="3 6" id="KW-0812">Transmembrane</keyword>
<keyword evidence="2" id="KW-1003">Cell membrane</keyword>
<dbReference type="InterPro" id="IPR013525">
    <property type="entry name" value="ABC2_TM"/>
</dbReference>
<dbReference type="KEGG" id="alka:J0B03_01800"/>
<evidence type="ECO:0000313" key="8">
    <source>
        <dbReference type="EMBL" id="QSX08844.1"/>
    </source>
</evidence>
<organism evidence="8 9">
    <name type="scientific">Alkalibacter rhizosphaerae</name>
    <dbReference type="NCBI Taxonomy" id="2815577"/>
    <lineage>
        <taxon>Bacteria</taxon>
        <taxon>Bacillati</taxon>
        <taxon>Bacillota</taxon>
        <taxon>Clostridia</taxon>
        <taxon>Eubacteriales</taxon>
        <taxon>Eubacteriaceae</taxon>
        <taxon>Alkalibacter</taxon>
    </lineage>
</organism>
<evidence type="ECO:0000256" key="6">
    <source>
        <dbReference type="SAM" id="Phobius"/>
    </source>
</evidence>